<dbReference type="InterPro" id="IPR036465">
    <property type="entry name" value="vWFA_dom_sf"/>
</dbReference>
<feature type="compositionally biased region" description="Basic and acidic residues" evidence="1">
    <location>
        <begin position="328"/>
        <end position="339"/>
    </location>
</feature>
<dbReference type="Gene3D" id="3.40.50.410">
    <property type="entry name" value="von Willebrand factor, type A domain"/>
    <property type="match status" value="1"/>
</dbReference>
<evidence type="ECO:0000259" key="2">
    <source>
        <dbReference type="PROSITE" id="PS50234"/>
    </source>
</evidence>
<dbReference type="RefSeq" id="WP_244729783.1">
    <property type="nucleotide sequence ID" value="NZ_CP095045.1"/>
</dbReference>
<feature type="domain" description="VWFA" evidence="2">
    <location>
        <begin position="442"/>
        <end position="607"/>
    </location>
</feature>
<feature type="compositionally biased region" description="Low complexity" evidence="1">
    <location>
        <begin position="255"/>
        <end position="277"/>
    </location>
</feature>
<proteinExistence type="predicted"/>
<dbReference type="Proteomes" id="UP000831786">
    <property type="component" value="Chromosome"/>
</dbReference>
<organism evidence="3 4">
    <name type="scientific">Leucobacter allii</name>
    <dbReference type="NCBI Taxonomy" id="2932247"/>
    <lineage>
        <taxon>Bacteria</taxon>
        <taxon>Bacillati</taxon>
        <taxon>Actinomycetota</taxon>
        <taxon>Actinomycetes</taxon>
        <taxon>Micrococcales</taxon>
        <taxon>Microbacteriaceae</taxon>
        <taxon>Leucobacter</taxon>
    </lineage>
</organism>
<accession>A0ABY4FQX3</accession>
<sequence length="639" mass="65019">MEASREQAGAADAADALGGEAALRAVGGLLGVPVHVVEDAVWRIDDDGLTVGLGWYTARGHAPAEATALAMLALWENVREERIAPERRRRAASLVSRDPAAGPLVRAVLRLQASAALLAAFPALRRPLAAATERALPADVSAEPRHLQWIIALLRAGSGARAPQRPDASVAEELRALGAIAPGVDVLRRVLAPDPGRAPLARLERALAVLLPPYARLLAADTAEHRAVPGAGGGPAEGADADPDPAPDGNGGGASADAETGAGAAEAPAPASESAGDPEAEPARPGEGRASAEGADLFAAEAAGSVQRFLETPLPAAVAASLVAPPDARTETDPGRRETPASPAAGAGDGGARGGAAGEYRRRAAELAEAIERMRRVWERVISERTGAVHALGRRPAAEGELLGLEHLVPAVVEARAGAPRPAAYLRREHRRRRRERPGSTDYALLVDRSASMRGAAARAAADAALVMLEALAGVARDVAAAEDRTGLDLDLDIRTALIVFDAAPVIVKPLSAGLDDAARRRMFAEIGDARGSTDDGAALATAAAVLGVGAGERGPGPGAGSAGRTRRRVLLLLGDGGTSDPGAAAREAAGLRAAGVELHAIGIGSDDLAVRYAPDGVRLDDPRGIAAVLEARIADGLP</sequence>
<evidence type="ECO:0000313" key="4">
    <source>
        <dbReference type="Proteomes" id="UP000831786"/>
    </source>
</evidence>
<dbReference type="SMART" id="SM00327">
    <property type="entry name" value="VWA"/>
    <property type="match status" value="1"/>
</dbReference>
<dbReference type="InterPro" id="IPR002035">
    <property type="entry name" value="VWF_A"/>
</dbReference>
<feature type="region of interest" description="Disordered" evidence="1">
    <location>
        <begin position="226"/>
        <end position="291"/>
    </location>
</feature>
<name>A0ABY4FQX3_9MICO</name>
<dbReference type="SUPFAM" id="SSF53300">
    <property type="entry name" value="vWA-like"/>
    <property type="match status" value="1"/>
</dbReference>
<evidence type="ECO:0000256" key="1">
    <source>
        <dbReference type="SAM" id="MobiDB-lite"/>
    </source>
</evidence>
<gene>
    <name evidence="3" type="ORF">MUN78_07620</name>
</gene>
<feature type="compositionally biased region" description="Gly residues" evidence="1">
    <location>
        <begin position="347"/>
        <end position="357"/>
    </location>
</feature>
<dbReference type="PROSITE" id="PS50234">
    <property type="entry name" value="VWFA"/>
    <property type="match status" value="1"/>
</dbReference>
<protein>
    <recommendedName>
        <fullName evidence="2">VWFA domain-containing protein</fullName>
    </recommendedName>
</protein>
<feature type="region of interest" description="Disordered" evidence="1">
    <location>
        <begin position="321"/>
        <end position="357"/>
    </location>
</feature>
<dbReference type="EMBL" id="CP095045">
    <property type="protein sequence ID" value="UOQ58680.1"/>
    <property type="molecule type" value="Genomic_DNA"/>
</dbReference>
<reference evidence="3 4" key="1">
    <citation type="submission" date="2022-04" db="EMBL/GenBank/DDBJ databases">
        <title>Leucobacter sp. isolated from rhizosphere of garlic.</title>
        <authorList>
            <person name="Won M."/>
            <person name="Lee C.-M."/>
            <person name="Woen H.-Y."/>
            <person name="Kwon S.-W."/>
        </authorList>
    </citation>
    <scope>NUCLEOTIDE SEQUENCE [LARGE SCALE GENOMIC DNA]</scope>
    <source>
        <strain evidence="3 4">H21R-40</strain>
    </source>
</reference>
<keyword evidence="4" id="KW-1185">Reference proteome</keyword>
<evidence type="ECO:0000313" key="3">
    <source>
        <dbReference type="EMBL" id="UOQ58680.1"/>
    </source>
</evidence>